<dbReference type="SUPFAM" id="SSF56784">
    <property type="entry name" value="HAD-like"/>
    <property type="match status" value="1"/>
</dbReference>
<organism evidence="1 2">
    <name type="scientific">Streptomyces gilvosporeus</name>
    <dbReference type="NCBI Taxonomy" id="553510"/>
    <lineage>
        <taxon>Bacteria</taxon>
        <taxon>Bacillati</taxon>
        <taxon>Actinomycetota</taxon>
        <taxon>Actinomycetes</taxon>
        <taxon>Kitasatosporales</taxon>
        <taxon>Streptomycetaceae</taxon>
        <taxon>Streptomyces</taxon>
    </lineage>
</organism>
<keyword evidence="1" id="KW-0378">Hydrolase</keyword>
<dbReference type="CDD" id="cd02603">
    <property type="entry name" value="HAD_sEH-N_like"/>
    <property type="match status" value="1"/>
</dbReference>
<sequence length="207" mass="22749">MDSRCVILDIGGVLELTPETGWVGRWEQRLGLPTGAVHERLGEVWQAGSIGAASQAEVQDQVAERLHLDAVDVEAFMADLWAEYLGTPNKELITHVRGLRSRCRLGILSNSFVGAREREVAAYHFDELVEQIVYSHEIGVCKPDPRAFEVTCARLGVRPEDCLFVDDVAANVEAAQAVGMRAHLFEENAGTIARIADHLNGEVSFPD</sequence>
<protein>
    <submittedName>
        <fullName evidence="1">Hydrolase</fullName>
    </submittedName>
</protein>
<proteinExistence type="predicted"/>
<dbReference type="Proteomes" id="UP000192726">
    <property type="component" value="Chromosome"/>
</dbReference>
<evidence type="ECO:0000313" key="2">
    <source>
        <dbReference type="Proteomes" id="UP000192726"/>
    </source>
</evidence>
<evidence type="ECO:0000313" key="1">
    <source>
        <dbReference type="EMBL" id="ARF52846.1"/>
    </source>
</evidence>
<dbReference type="KEGG" id="sgv:B1H19_00285"/>
<dbReference type="PANTHER" id="PTHR43611">
    <property type="entry name" value="ALPHA-D-GLUCOSE 1-PHOSPHATE PHOSPHATASE"/>
    <property type="match status" value="1"/>
</dbReference>
<dbReference type="RefSeq" id="WP_083102272.1">
    <property type="nucleotide sequence ID" value="NZ_CP020569.1"/>
</dbReference>
<gene>
    <name evidence="1" type="ORF">B1H19_00285</name>
</gene>
<dbReference type="NCBIfam" id="TIGR01549">
    <property type="entry name" value="HAD-SF-IA-v1"/>
    <property type="match status" value="1"/>
</dbReference>
<dbReference type="EMBL" id="CP020569">
    <property type="protein sequence ID" value="ARF52846.1"/>
    <property type="molecule type" value="Genomic_DNA"/>
</dbReference>
<dbReference type="Gene3D" id="1.10.150.240">
    <property type="entry name" value="Putative phosphatase, domain 2"/>
    <property type="match status" value="1"/>
</dbReference>
<dbReference type="AlphaFoldDB" id="A0A1V0TIU0"/>
<dbReference type="Pfam" id="PF00702">
    <property type="entry name" value="Hydrolase"/>
    <property type="match status" value="1"/>
</dbReference>
<keyword evidence="2" id="KW-1185">Reference proteome</keyword>
<dbReference type="Gene3D" id="3.40.50.1000">
    <property type="entry name" value="HAD superfamily/HAD-like"/>
    <property type="match status" value="1"/>
</dbReference>
<dbReference type="NCBIfam" id="TIGR01509">
    <property type="entry name" value="HAD-SF-IA-v3"/>
    <property type="match status" value="1"/>
</dbReference>
<dbReference type="PRINTS" id="PR00413">
    <property type="entry name" value="HADHALOGNASE"/>
</dbReference>
<dbReference type="GO" id="GO:0016787">
    <property type="term" value="F:hydrolase activity"/>
    <property type="evidence" value="ECO:0007669"/>
    <property type="project" value="UniProtKB-KW"/>
</dbReference>
<dbReference type="InterPro" id="IPR036412">
    <property type="entry name" value="HAD-like_sf"/>
</dbReference>
<dbReference type="PANTHER" id="PTHR43611:SF3">
    <property type="entry name" value="FLAVIN MONONUCLEOTIDE HYDROLASE 1, CHLOROPLATIC"/>
    <property type="match status" value="1"/>
</dbReference>
<dbReference type="InterPro" id="IPR023198">
    <property type="entry name" value="PGP-like_dom2"/>
</dbReference>
<dbReference type="InterPro" id="IPR023214">
    <property type="entry name" value="HAD_sf"/>
</dbReference>
<dbReference type="InterPro" id="IPR006439">
    <property type="entry name" value="HAD-SF_hydro_IA"/>
</dbReference>
<reference evidence="1 2" key="1">
    <citation type="submission" date="2017-04" db="EMBL/GenBank/DDBJ databases">
        <title>Complete Genome Sequence of Streptomyces gilvosporeus F607, a Capable Producer of Natamycin.</title>
        <authorList>
            <person name="Zong G."/>
            <person name="Zhong C."/>
            <person name="Fu J."/>
            <person name="Qin R."/>
            <person name="Cao G."/>
        </authorList>
    </citation>
    <scope>NUCLEOTIDE SEQUENCE [LARGE SCALE GENOMIC DNA]</scope>
    <source>
        <strain evidence="1 2">F607</strain>
    </source>
</reference>
<accession>A0A1V0TIU0</accession>
<dbReference type="OrthoDB" id="9797415at2"/>
<name>A0A1V0TIU0_9ACTN</name>